<dbReference type="EMBL" id="AMLP01000261">
    <property type="protein sequence ID" value="ELS50871.1"/>
    <property type="molecule type" value="Genomic_DNA"/>
</dbReference>
<evidence type="ECO:0000313" key="1">
    <source>
        <dbReference type="EMBL" id="ELS50871.1"/>
    </source>
</evidence>
<dbReference type="RefSeq" id="WP_004003643.1">
    <property type="nucleotide sequence ID" value="NZ_AMLP01000261.1"/>
</dbReference>
<comment type="caution">
    <text evidence="1">The sequence shown here is derived from an EMBL/GenBank/DDBJ whole genome shotgun (WGS) entry which is preliminary data.</text>
</comment>
<reference evidence="1 2" key="1">
    <citation type="journal article" date="2013" name="Genome Announc.">
        <title>Draft Genome Sequence of Streptomyces viridochromogenes Strain Tu57, Producer of Avilamycin.</title>
        <authorList>
            <person name="Gruning B.A."/>
            <person name="Erxleben A."/>
            <person name="Hahnlein A."/>
            <person name="Gunther S."/>
        </authorList>
    </citation>
    <scope>NUCLEOTIDE SEQUENCE [LARGE SCALE GENOMIC DNA]</scope>
    <source>
        <strain evidence="1 2">Tue57</strain>
    </source>
</reference>
<proteinExistence type="predicted"/>
<sequence length="96" mass="9886">MSEWLDAAALLITAAGLVSAMAAYGRVRDAGSAMAVLLDFLVAAGLIRLAGDISWDGILLAAAVIAVRKLISVGLATARHTTGVSLRSIVRPEGRK</sequence>
<evidence type="ECO:0000313" key="2">
    <source>
        <dbReference type="Proteomes" id="UP000011205"/>
    </source>
</evidence>
<name>L8NZY9_STRVR</name>
<dbReference type="PATRIC" id="fig|1160705.3.peg.8079"/>
<accession>L8NZY9</accession>
<dbReference type="AlphaFoldDB" id="L8NZY9"/>
<organism evidence="1 2">
    <name type="scientific">Streptomyces viridochromogenes Tue57</name>
    <dbReference type="NCBI Taxonomy" id="1160705"/>
    <lineage>
        <taxon>Bacteria</taxon>
        <taxon>Bacillati</taxon>
        <taxon>Actinomycetota</taxon>
        <taxon>Actinomycetes</taxon>
        <taxon>Kitasatosporales</taxon>
        <taxon>Streptomycetaceae</taxon>
        <taxon>Streptomyces</taxon>
    </lineage>
</organism>
<gene>
    <name evidence="1" type="ORF">STVIR_8179</name>
</gene>
<dbReference type="Proteomes" id="UP000011205">
    <property type="component" value="Unassembled WGS sequence"/>
</dbReference>
<protein>
    <submittedName>
        <fullName evidence="1">Uncharacterized protein</fullName>
    </submittedName>
</protein>